<name>Q172U6_AEDAE</name>
<sequence>MKASRRPSVSLPQWESSYNHCLRSIEKRRRRGQASEEHRVRRLNEIVALEELLTEELCPC</sequence>
<dbReference type="HOGENOM" id="CLU_2943711_0_0_1"/>
<evidence type="ECO:0000313" key="2">
    <source>
        <dbReference type="Proteomes" id="UP000682892"/>
    </source>
</evidence>
<reference evidence="1" key="1">
    <citation type="submission" date="2005-10" db="EMBL/GenBank/DDBJ databases">
        <authorList>
            <person name="Loftus B.J."/>
            <person name="Nene V.M."/>
            <person name="Hannick L.I."/>
            <person name="Bidwell S."/>
            <person name="Haas B."/>
            <person name="Amedeo P."/>
            <person name="Orvis J."/>
            <person name="Wortman J.R."/>
            <person name="White O.R."/>
            <person name="Salzberg S."/>
            <person name="Shumway M."/>
            <person name="Koo H."/>
            <person name="Zhao Y."/>
            <person name="Holmes M."/>
            <person name="Miller J."/>
            <person name="Schatz M."/>
            <person name="Pop M."/>
            <person name="Pai G."/>
            <person name="Utterback T."/>
            <person name="Rogers Y.-H."/>
            <person name="Kravitz S."/>
            <person name="Fraser C.M."/>
        </authorList>
    </citation>
    <scope>NUCLEOTIDE SEQUENCE</scope>
    <source>
        <strain evidence="1">Liverpool</strain>
    </source>
</reference>
<dbReference type="PaxDb" id="7159-AAEL007272-PA"/>
<accession>Q172U6</accession>
<organism evidence="1 2">
    <name type="scientific">Aedes aegypti</name>
    <name type="common">Yellowfever mosquito</name>
    <name type="synonym">Culex aegypti</name>
    <dbReference type="NCBI Taxonomy" id="7159"/>
    <lineage>
        <taxon>Eukaryota</taxon>
        <taxon>Metazoa</taxon>
        <taxon>Ecdysozoa</taxon>
        <taxon>Arthropoda</taxon>
        <taxon>Hexapoda</taxon>
        <taxon>Insecta</taxon>
        <taxon>Pterygota</taxon>
        <taxon>Neoptera</taxon>
        <taxon>Endopterygota</taxon>
        <taxon>Diptera</taxon>
        <taxon>Nematocera</taxon>
        <taxon>Culicoidea</taxon>
        <taxon>Culicidae</taxon>
        <taxon>Culicinae</taxon>
        <taxon>Aedini</taxon>
        <taxon>Aedes</taxon>
        <taxon>Stegomyia</taxon>
    </lineage>
</organism>
<proteinExistence type="predicted"/>
<dbReference type="EMBL" id="CH477431">
    <property type="protein sequence ID" value="EAT41048.1"/>
    <property type="molecule type" value="Genomic_DNA"/>
</dbReference>
<reference evidence="1" key="2">
    <citation type="journal article" date="2007" name="Science">
        <title>Genome sequence of Aedes aegypti, a major arbovirus vector.</title>
        <authorList>
            <person name="Nene V."/>
            <person name="Wortman J.R."/>
            <person name="Lawson D."/>
            <person name="Haas B."/>
            <person name="Kodira C."/>
            <person name="Tu Z.J."/>
            <person name="Loftus B."/>
            <person name="Xi Z."/>
            <person name="Megy K."/>
            <person name="Grabherr M."/>
            <person name="Ren Q."/>
            <person name="Zdobnov E.M."/>
            <person name="Lobo N.F."/>
            <person name="Campbell K.S."/>
            <person name="Brown S.E."/>
            <person name="Bonaldo M.F."/>
            <person name="Zhu J."/>
            <person name="Sinkins S.P."/>
            <person name="Hogenkamp D.G."/>
            <person name="Amedeo P."/>
            <person name="Arensburger P."/>
            <person name="Atkinson P.W."/>
            <person name="Bidwell S."/>
            <person name="Biedler J."/>
            <person name="Birney E."/>
            <person name="Bruggner R.V."/>
            <person name="Costas J."/>
            <person name="Coy M.R."/>
            <person name="Crabtree J."/>
            <person name="Crawford M."/>
            <person name="Debruyn B."/>
            <person name="Decaprio D."/>
            <person name="Eiglmeier K."/>
            <person name="Eisenstadt E."/>
            <person name="El-Dorry H."/>
            <person name="Gelbart W.M."/>
            <person name="Gomes S.L."/>
            <person name="Hammond M."/>
            <person name="Hannick L.I."/>
            <person name="Hogan J.R."/>
            <person name="Holmes M.H."/>
            <person name="Jaffe D."/>
            <person name="Johnston J.S."/>
            <person name="Kennedy R.C."/>
            <person name="Koo H."/>
            <person name="Kravitz S."/>
            <person name="Kriventseva E.V."/>
            <person name="Kulp D."/>
            <person name="Labutti K."/>
            <person name="Lee E."/>
            <person name="Li S."/>
            <person name="Lovin D.D."/>
            <person name="Mao C."/>
            <person name="Mauceli E."/>
            <person name="Menck C.F."/>
            <person name="Miller J.R."/>
            <person name="Montgomery P."/>
            <person name="Mori A."/>
            <person name="Nascimento A.L."/>
            <person name="Naveira H.F."/>
            <person name="Nusbaum C."/>
            <person name="O'leary S."/>
            <person name="Orvis J."/>
            <person name="Pertea M."/>
            <person name="Quesneville H."/>
            <person name="Reidenbach K.R."/>
            <person name="Rogers Y.H."/>
            <person name="Roth C.W."/>
            <person name="Schneider J.R."/>
            <person name="Schatz M."/>
            <person name="Shumway M."/>
            <person name="Stanke M."/>
            <person name="Stinson E.O."/>
            <person name="Tubio J.M."/>
            <person name="Vanzee J.P."/>
            <person name="Verjovski-Almeida S."/>
            <person name="Werner D."/>
            <person name="White O."/>
            <person name="Wyder S."/>
            <person name="Zeng Q."/>
            <person name="Zhao Q."/>
            <person name="Zhao Y."/>
            <person name="Hill C.A."/>
            <person name="Raikhel A.S."/>
            <person name="Soares M.B."/>
            <person name="Knudson D.L."/>
            <person name="Lee N.H."/>
            <person name="Galagan J."/>
            <person name="Salzberg S.L."/>
            <person name="Paulsen I.T."/>
            <person name="Dimopoulos G."/>
            <person name="Collins F.H."/>
            <person name="Birren B."/>
            <person name="Fraser-Liggett C.M."/>
            <person name="Severson D.W."/>
        </authorList>
    </citation>
    <scope>NUCLEOTIDE SEQUENCE [LARGE SCALE GENOMIC DNA]</scope>
    <source>
        <strain evidence="1">Liverpool</strain>
    </source>
</reference>
<dbReference type="AlphaFoldDB" id="Q172U6"/>
<gene>
    <name evidence="1" type="ORF">AaeL_AAEL007272</name>
</gene>
<dbReference type="Proteomes" id="UP000682892">
    <property type="component" value="Unassembled WGS sequence"/>
</dbReference>
<reference evidence="1" key="3">
    <citation type="submission" date="2012-09" db="EMBL/GenBank/DDBJ databases">
        <authorList>
            <consortium name="VectorBase"/>
        </authorList>
    </citation>
    <scope>NUCLEOTIDE SEQUENCE</scope>
    <source>
        <strain evidence="1">Liverpool</strain>
    </source>
</reference>
<protein>
    <submittedName>
        <fullName evidence="1">AAEL007272-PA</fullName>
    </submittedName>
</protein>
<evidence type="ECO:0000313" key="1">
    <source>
        <dbReference type="EMBL" id="EAT41048.1"/>
    </source>
</evidence>